<evidence type="ECO:0000259" key="2">
    <source>
        <dbReference type="PROSITE" id="PS01179"/>
    </source>
</evidence>
<evidence type="ECO:0000256" key="1">
    <source>
        <dbReference type="SAM" id="MobiDB-lite"/>
    </source>
</evidence>
<feature type="non-terminal residue" evidence="3">
    <location>
        <position position="212"/>
    </location>
</feature>
<protein>
    <recommendedName>
        <fullName evidence="2">PID domain-containing protein</fullName>
    </recommendedName>
</protein>
<gene>
    <name evidence="3" type="ORF">GBAR_LOCUS4651</name>
</gene>
<dbReference type="Proteomes" id="UP001174909">
    <property type="component" value="Unassembled WGS sequence"/>
</dbReference>
<dbReference type="InterPro" id="IPR011993">
    <property type="entry name" value="PH-like_dom_sf"/>
</dbReference>
<comment type="caution">
    <text evidence="3">The sequence shown here is derived from an EMBL/GenBank/DDBJ whole genome shotgun (WGS) entry which is preliminary data.</text>
</comment>
<organism evidence="3 4">
    <name type="scientific">Geodia barretti</name>
    <name type="common">Barrett's horny sponge</name>
    <dbReference type="NCBI Taxonomy" id="519541"/>
    <lineage>
        <taxon>Eukaryota</taxon>
        <taxon>Metazoa</taxon>
        <taxon>Porifera</taxon>
        <taxon>Demospongiae</taxon>
        <taxon>Heteroscleromorpha</taxon>
        <taxon>Tetractinellida</taxon>
        <taxon>Astrophorina</taxon>
        <taxon>Geodiidae</taxon>
        <taxon>Geodia</taxon>
    </lineage>
</organism>
<feature type="domain" description="PID" evidence="2">
    <location>
        <begin position="47"/>
        <end position="81"/>
    </location>
</feature>
<name>A0AA35W3N3_GEOBA</name>
<sequence>RSSLGLSSLPCLLLRHRPLSTHSLQLCCQGRRWGVSLLYDLIVLSLYVCHRFYCHVFRCVSEEKAYALALAVAKAFYLAYQILQEQQGQFPSPPDRECLFEPQLPSDTQHTPPRPHIPTHPSTQQEAVDLAPPSLRVTRPSLSSEAESLSAAADDDFARLAKARSNPDILRSTIDIQDVRGGTMDMLHLHADPSSHVATPVGSTENLLKDAS</sequence>
<dbReference type="EMBL" id="CASHTH010000677">
    <property type="protein sequence ID" value="CAI8006339.1"/>
    <property type="molecule type" value="Genomic_DNA"/>
</dbReference>
<keyword evidence="4" id="KW-1185">Reference proteome</keyword>
<dbReference type="PROSITE" id="PS01179">
    <property type="entry name" value="PID"/>
    <property type="match status" value="1"/>
</dbReference>
<evidence type="ECO:0000313" key="4">
    <source>
        <dbReference type="Proteomes" id="UP001174909"/>
    </source>
</evidence>
<proteinExistence type="predicted"/>
<reference evidence="3" key="1">
    <citation type="submission" date="2023-03" db="EMBL/GenBank/DDBJ databases">
        <authorList>
            <person name="Steffen K."/>
            <person name="Cardenas P."/>
        </authorList>
    </citation>
    <scope>NUCLEOTIDE SEQUENCE</scope>
</reference>
<accession>A0AA35W3N3</accession>
<dbReference type="Gene3D" id="2.30.29.30">
    <property type="entry name" value="Pleckstrin-homology domain (PH domain)/Phosphotyrosine-binding domain (PTB)"/>
    <property type="match status" value="1"/>
</dbReference>
<feature type="region of interest" description="Disordered" evidence="1">
    <location>
        <begin position="91"/>
        <end position="128"/>
    </location>
</feature>
<dbReference type="SUPFAM" id="SSF50729">
    <property type="entry name" value="PH domain-like"/>
    <property type="match status" value="1"/>
</dbReference>
<evidence type="ECO:0000313" key="3">
    <source>
        <dbReference type="EMBL" id="CAI8006339.1"/>
    </source>
</evidence>
<dbReference type="InterPro" id="IPR006020">
    <property type="entry name" value="PTB/PI_dom"/>
</dbReference>
<dbReference type="AlphaFoldDB" id="A0AA35W3N3"/>